<name>A0ABT2UGH3_9BACL</name>
<keyword evidence="2" id="KW-0472">Membrane</keyword>
<keyword evidence="4" id="KW-1185">Reference proteome</keyword>
<feature type="region of interest" description="Disordered" evidence="1">
    <location>
        <begin position="271"/>
        <end position="291"/>
    </location>
</feature>
<evidence type="ECO:0000256" key="2">
    <source>
        <dbReference type="SAM" id="Phobius"/>
    </source>
</evidence>
<reference evidence="3 4" key="1">
    <citation type="submission" date="2022-09" db="EMBL/GenBank/DDBJ databases">
        <authorList>
            <person name="Han X.L."/>
            <person name="Wang Q."/>
            <person name="Lu T."/>
        </authorList>
    </citation>
    <scope>NUCLEOTIDE SEQUENCE [LARGE SCALE GENOMIC DNA]</scope>
    <source>
        <strain evidence="3 4">WQ 127069</strain>
    </source>
</reference>
<sequence>MNPIDDELKKSLADGPLIRNGFSDKLQKRIVDRLEQKNSNAKKSMLVFGCVSTVLIAASILFTVDGVPSVGHDEIVVHKNEMTVFDAEAAQPYYKDQAEHEVRSAVLIGLREDHPAAGSSPAHSTYRTLLLAPEDGELRTTAEGDGILMPYKTGFMRIASVSPLNANEESQTLQAVTADGAMPLTQPASYNKSLRVAEKLHFAGNRYVALSQTIRQLDQNKPSVYEYTWVKEVEELASSQINSTGIIRPVQDPHTTLKRLYGESIQPSLKSLNTKVPQNPGSRLTAAEPVDDNGESWTIARKNGEWTPQIASYSERGADSSYGYQLKALPYKLPQSVVSYDLLPLSWDEIRKLQPNAKDAFSSPNKEIVGVVSNDNIVVFPFEGRLIPRPLLKIKLAPDESIVMLQWAVNEPYIEQWKQKGKLLLGES</sequence>
<dbReference type="RefSeq" id="WP_262684969.1">
    <property type="nucleotide sequence ID" value="NZ_JAOQIO010000065.1"/>
</dbReference>
<dbReference type="Proteomes" id="UP001652445">
    <property type="component" value="Unassembled WGS sequence"/>
</dbReference>
<evidence type="ECO:0000313" key="4">
    <source>
        <dbReference type="Proteomes" id="UP001652445"/>
    </source>
</evidence>
<keyword evidence="2" id="KW-1133">Transmembrane helix</keyword>
<evidence type="ECO:0000313" key="3">
    <source>
        <dbReference type="EMBL" id="MCU6793740.1"/>
    </source>
</evidence>
<evidence type="ECO:0000256" key="1">
    <source>
        <dbReference type="SAM" id="MobiDB-lite"/>
    </source>
</evidence>
<accession>A0ABT2UGH3</accession>
<comment type="caution">
    <text evidence="3">The sequence shown here is derived from an EMBL/GenBank/DDBJ whole genome shotgun (WGS) entry which is preliminary data.</text>
</comment>
<dbReference type="EMBL" id="JAOQIO010000065">
    <property type="protein sequence ID" value="MCU6793740.1"/>
    <property type="molecule type" value="Genomic_DNA"/>
</dbReference>
<protein>
    <submittedName>
        <fullName evidence="3">Uncharacterized protein</fullName>
    </submittedName>
</protein>
<organism evidence="3 4">
    <name type="scientific">Paenibacillus baimaensis</name>
    <dbReference type="NCBI Taxonomy" id="2982185"/>
    <lineage>
        <taxon>Bacteria</taxon>
        <taxon>Bacillati</taxon>
        <taxon>Bacillota</taxon>
        <taxon>Bacilli</taxon>
        <taxon>Bacillales</taxon>
        <taxon>Paenibacillaceae</taxon>
        <taxon>Paenibacillus</taxon>
    </lineage>
</organism>
<keyword evidence="2" id="KW-0812">Transmembrane</keyword>
<feature type="transmembrane region" description="Helical" evidence="2">
    <location>
        <begin position="45"/>
        <end position="64"/>
    </location>
</feature>
<proteinExistence type="predicted"/>
<feature type="compositionally biased region" description="Polar residues" evidence="1">
    <location>
        <begin position="271"/>
        <end position="282"/>
    </location>
</feature>
<gene>
    <name evidence="3" type="ORF">OB236_16670</name>
</gene>